<dbReference type="PRINTS" id="PR01713">
    <property type="entry name" value="NUCEPIMERASE"/>
</dbReference>
<feature type="domain" description="NAD(P)-binding" evidence="1">
    <location>
        <begin position="4"/>
        <end position="309"/>
    </location>
</feature>
<sequence>MDLLITGGCGFVGGHLAESFVADGHDVTVLDNLDDFYSLDIKRYNVSAARTAADESDGSYTLIEGDIRDQPTVDEAVDGADVVFHQAAQAGVRHSVEEPQAVNAVNVTGTLNCLQAARAADVDRFVLASSSSVYGKPQYLPYDEEHPTLPISPYGASKVAAEQYTRVFHEVHGVSTVILRYFTVYGPRMRPNMAISNFVSRCMNDEPPVVYGDGSQTRDFTYVDDIVTANRTLLTSDAADGEVLNIGSNDNIDIRSLAALIRDRLAPGLDLEFTERYDADAEHTHADVQKAHERIGYEPTTNIRDGVEKFIGWYRDNRDWYEPLVRN</sequence>
<dbReference type="Gene3D" id="3.40.50.720">
    <property type="entry name" value="NAD(P)-binding Rossmann-like Domain"/>
    <property type="match status" value="1"/>
</dbReference>
<reference evidence="2 3" key="1">
    <citation type="submission" date="2018-07" db="EMBL/GenBank/DDBJ databases">
        <title>Genome sequences of Haloplanus salinus JCM 18368T.</title>
        <authorList>
            <person name="Kim Y.B."/>
            <person name="Roh S.W."/>
        </authorList>
    </citation>
    <scope>NUCLEOTIDE SEQUENCE [LARGE SCALE GENOMIC DNA]</scope>
    <source>
        <strain evidence="2 3">JCM 18368</strain>
    </source>
</reference>
<evidence type="ECO:0000313" key="3">
    <source>
        <dbReference type="Proteomes" id="UP000252189"/>
    </source>
</evidence>
<dbReference type="EMBL" id="QPHM01000001">
    <property type="protein sequence ID" value="RCU48003.1"/>
    <property type="molecule type" value="Genomic_DNA"/>
</dbReference>
<dbReference type="InterPro" id="IPR016040">
    <property type="entry name" value="NAD(P)-bd_dom"/>
</dbReference>
<name>A0A368NDB1_9EURY</name>
<dbReference type="PANTHER" id="PTHR43000">
    <property type="entry name" value="DTDP-D-GLUCOSE 4,6-DEHYDRATASE-RELATED"/>
    <property type="match status" value="1"/>
</dbReference>
<accession>A0A368NDB1</accession>
<dbReference type="Pfam" id="PF16363">
    <property type="entry name" value="GDP_Man_Dehyd"/>
    <property type="match status" value="1"/>
</dbReference>
<dbReference type="InterPro" id="IPR036291">
    <property type="entry name" value="NAD(P)-bd_dom_sf"/>
</dbReference>
<keyword evidence="3" id="KW-1185">Reference proteome</keyword>
<dbReference type="OrthoDB" id="4907at2157"/>
<proteinExistence type="predicted"/>
<dbReference type="AlphaFoldDB" id="A0A368NDB1"/>
<organism evidence="2 3">
    <name type="scientific">Haloplanus salinus</name>
    <dbReference type="NCBI Taxonomy" id="1126245"/>
    <lineage>
        <taxon>Archaea</taxon>
        <taxon>Methanobacteriati</taxon>
        <taxon>Methanobacteriota</taxon>
        <taxon>Stenosarchaea group</taxon>
        <taxon>Halobacteria</taxon>
        <taxon>Halobacteriales</taxon>
        <taxon>Haloferacaceae</taxon>
        <taxon>Haloplanus</taxon>
    </lineage>
</organism>
<protein>
    <submittedName>
        <fullName evidence="2">NAD-dependent epimerase/dehydratase family protein</fullName>
    </submittedName>
</protein>
<dbReference type="Proteomes" id="UP000252189">
    <property type="component" value="Unassembled WGS sequence"/>
</dbReference>
<dbReference type="RefSeq" id="WP_114449577.1">
    <property type="nucleotide sequence ID" value="NZ_QPHM01000001.1"/>
</dbReference>
<evidence type="ECO:0000259" key="1">
    <source>
        <dbReference type="Pfam" id="PF16363"/>
    </source>
</evidence>
<gene>
    <name evidence="2" type="ORF">DU504_12250</name>
</gene>
<dbReference type="SUPFAM" id="SSF51735">
    <property type="entry name" value="NAD(P)-binding Rossmann-fold domains"/>
    <property type="match status" value="1"/>
</dbReference>
<evidence type="ECO:0000313" key="2">
    <source>
        <dbReference type="EMBL" id="RCU48003.1"/>
    </source>
</evidence>
<dbReference type="Gene3D" id="3.90.25.10">
    <property type="entry name" value="UDP-galactose 4-epimerase, domain 1"/>
    <property type="match status" value="1"/>
</dbReference>
<comment type="caution">
    <text evidence="2">The sequence shown here is derived from an EMBL/GenBank/DDBJ whole genome shotgun (WGS) entry which is preliminary data.</text>
</comment>